<accession>A0A499V3N1</accession>
<sequence length="104" mass="11040">MNAALRLPTPSITRAPPTSWITAAYQPGQVPASTVLPVPIMPPNQPSSDEAPWQKKSSPTTMRKRERTYGLALSSASPRVRGWGKKAWEGSSLLLGTGNSGTPG</sequence>
<feature type="region of interest" description="Disordered" evidence="1">
    <location>
        <begin position="39"/>
        <end position="66"/>
    </location>
</feature>
<protein>
    <submittedName>
        <fullName evidence="2">Uncharacterized protein</fullName>
    </submittedName>
</protein>
<reference evidence="2 3" key="1">
    <citation type="journal article" date="2020" name="Int. J. Syst. Evol. Microbiol.">
        <title>Reclassification of Streptomyces castelarensis and Streptomyces sporoclivatus as later heterotypic synonyms of Streptomyces antimycoticus.</title>
        <authorList>
            <person name="Komaki H."/>
            <person name="Tamura T."/>
        </authorList>
    </citation>
    <scope>NUCLEOTIDE SEQUENCE [LARGE SCALE GENOMIC DNA]</scope>
    <source>
        <strain evidence="2 3">NBRC 100767</strain>
    </source>
</reference>
<evidence type="ECO:0000256" key="1">
    <source>
        <dbReference type="SAM" id="MobiDB-lite"/>
    </source>
</evidence>
<dbReference type="AlphaFoldDB" id="A0A499V3N1"/>
<name>A0A499V3N1_9ACTN</name>
<evidence type="ECO:0000313" key="2">
    <source>
        <dbReference type="EMBL" id="BBJ44161.1"/>
    </source>
</evidence>
<evidence type="ECO:0000313" key="3">
    <source>
        <dbReference type="Proteomes" id="UP000463951"/>
    </source>
</evidence>
<gene>
    <name evidence="2" type="ORF">SSPO_068790</name>
</gene>
<dbReference type="EMBL" id="AP019620">
    <property type="protein sequence ID" value="BBJ44161.1"/>
    <property type="molecule type" value="Genomic_DNA"/>
</dbReference>
<dbReference type="Proteomes" id="UP000463951">
    <property type="component" value="Chromosome"/>
</dbReference>
<organism evidence="2 3">
    <name type="scientific">Streptomyces antimycoticus</name>
    <dbReference type="NCBI Taxonomy" id="68175"/>
    <lineage>
        <taxon>Bacteria</taxon>
        <taxon>Bacillati</taxon>
        <taxon>Actinomycetota</taxon>
        <taxon>Actinomycetes</taxon>
        <taxon>Kitasatosporales</taxon>
        <taxon>Streptomycetaceae</taxon>
        <taxon>Streptomyces</taxon>
        <taxon>Streptomyces violaceusniger group</taxon>
    </lineage>
</organism>
<proteinExistence type="predicted"/>